<evidence type="ECO:0000313" key="8">
    <source>
        <dbReference type="EMBL" id="KAK7578252.1"/>
    </source>
</evidence>
<feature type="compositionally biased region" description="Polar residues" evidence="6">
    <location>
        <begin position="710"/>
        <end position="722"/>
    </location>
</feature>
<gene>
    <name evidence="8" type="ORF">V9T40_010457</name>
</gene>
<dbReference type="Gene3D" id="3.30.160.60">
    <property type="entry name" value="Classic Zinc Finger"/>
    <property type="match status" value="2"/>
</dbReference>
<feature type="region of interest" description="Disordered" evidence="6">
    <location>
        <begin position="703"/>
        <end position="777"/>
    </location>
</feature>
<organism evidence="8 9">
    <name type="scientific">Parthenolecanium corni</name>
    <dbReference type="NCBI Taxonomy" id="536013"/>
    <lineage>
        <taxon>Eukaryota</taxon>
        <taxon>Metazoa</taxon>
        <taxon>Ecdysozoa</taxon>
        <taxon>Arthropoda</taxon>
        <taxon>Hexapoda</taxon>
        <taxon>Insecta</taxon>
        <taxon>Pterygota</taxon>
        <taxon>Neoptera</taxon>
        <taxon>Paraneoptera</taxon>
        <taxon>Hemiptera</taxon>
        <taxon>Sternorrhyncha</taxon>
        <taxon>Coccoidea</taxon>
        <taxon>Coccidae</taxon>
        <taxon>Parthenolecanium</taxon>
    </lineage>
</organism>
<feature type="compositionally biased region" description="Basic and acidic residues" evidence="6">
    <location>
        <begin position="767"/>
        <end position="776"/>
    </location>
</feature>
<keyword evidence="1" id="KW-0479">Metal-binding</keyword>
<feature type="region of interest" description="Disordered" evidence="6">
    <location>
        <begin position="125"/>
        <end position="169"/>
    </location>
</feature>
<dbReference type="InterPro" id="IPR036236">
    <property type="entry name" value="Znf_C2H2_sf"/>
</dbReference>
<feature type="compositionally biased region" description="Polar residues" evidence="6">
    <location>
        <begin position="1159"/>
        <end position="1199"/>
    </location>
</feature>
<feature type="region of interest" description="Disordered" evidence="6">
    <location>
        <begin position="649"/>
        <end position="681"/>
    </location>
</feature>
<evidence type="ECO:0000313" key="9">
    <source>
        <dbReference type="Proteomes" id="UP001367676"/>
    </source>
</evidence>
<evidence type="ECO:0000256" key="3">
    <source>
        <dbReference type="ARBA" id="ARBA00022771"/>
    </source>
</evidence>
<keyword evidence="4" id="KW-0862">Zinc</keyword>
<feature type="compositionally biased region" description="Polar residues" evidence="6">
    <location>
        <begin position="730"/>
        <end position="739"/>
    </location>
</feature>
<dbReference type="PROSITE" id="PS00028">
    <property type="entry name" value="ZINC_FINGER_C2H2_1"/>
    <property type="match status" value="3"/>
</dbReference>
<keyword evidence="9" id="KW-1185">Reference proteome</keyword>
<evidence type="ECO:0000259" key="7">
    <source>
        <dbReference type="PROSITE" id="PS50157"/>
    </source>
</evidence>
<feature type="region of interest" description="Disordered" evidence="6">
    <location>
        <begin position="1255"/>
        <end position="1276"/>
    </location>
</feature>
<evidence type="ECO:0000256" key="5">
    <source>
        <dbReference type="PROSITE-ProRule" id="PRU00042"/>
    </source>
</evidence>
<feature type="compositionally biased region" description="Low complexity" evidence="6">
    <location>
        <begin position="137"/>
        <end position="169"/>
    </location>
</feature>
<protein>
    <recommendedName>
        <fullName evidence="7">C2H2-type domain-containing protein</fullName>
    </recommendedName>
</protein>
<feature type="domain" description="C2H2-type" evidence="7">
    <location>
        <begin position="557"/>
        <end position="584"/>
    </location>
</feature>
<evidence type="ECO:0000256" key="4">
    <source>
        <dbReference type="ARBA" id="ARBA00022833"/>
    </source>
</evidence>
<keyword evidence="2" id="KW-0677">Repeat</keyword>
<feature type="compositionally biased region" description="Polar residues" evidence="6">
    <location>
        <begin position="48"/>
        <end position="83"/>
    </location>
</feature>
<dbReference type="PROSITE" id="PS50157">
    <property type="entry name" value="ZINC_FINGER_C2H2_2"/>
    <property type="match status" value="3"/>
</dbReference>
<evidence type="ECO:0000256" key="6">
    <source>
        <dbReference type="SAM" id="MobiDB-lite"/>
    </source>
</evidence>
<sequence>MDQILSAYNDEVNDEFDSKCDSLVNQSEGEIFENFSNPIGDGIGSGCRNESNKSPTKSSDNVLGSESCTSDNNISSTSCSENEVMKTNTNAEISLNIVAKPNAEASISTEAKTNTEAGINTEVEPYAEAGTNTEVGTNAEASPNTEANTEAEANSEASTSTAASTNITANSETEASINIEANTNIEGNTFTKINFNADVSTNTEAITNAEAESTSEANTYVDPNTNIANNSNTEASINIEANTTTETDINAGASSNTEVSNNIEAINNIEANNNAEALTNADSLQESNDVRDDISKLPNICDGSGKEVNPVNDETLDHRNNFLPTIVAIRGGCTDVLEKTSDPSSSNPLHKDSSSSTSSQIPSLNIVSVLGGCKEIDLDREINKTNEESNLLKLANQIVHAISDSEESVVLNKCSDNLSNNDITIKEEPHDIVSDNDCVFIETERTTNPVTSKFPIPEKKTSNPEGEDVICIETTSKIPSPILIKTETNIEDSNVQAESQKSNKNEKVFAKKRMTRASLSQSDDCIILSSSSDKDSVSDSKKRNRLSKNVPYSTAGYSCHLCNTVFQEHELLNEHMILHRNNSLIEAKVQNRSKTTKVKSYSCDICDKQLSTSQSLQQHVLIHKNEKPFVCHFCQKDFRHLQNYRAHLQKHKAEQRRRGGGGGGGGGKTQQKDGNEQLNRSVVRSVDFGRLVGPLFMKENLLHKEKDTNAPKSVPSNATSPSVAKKKTTFRYSPSTKESPYQPRLSFDQPPFKTKENASSSSPIIIRRREPSPRLESDDECVAVKSFSNIESVVMNATKIIVKLDNVDTSVLKRKIQTPDISIDQPPKKCRIMLSPIAEKCNIKLDEIENIPMDIDAAEIDLPAAEPTDSNRDYRLRDDTGEAAGSAASPLRYTLSDNELFDLLNDDRDNVSSADCGDAGSSGTSQISKPELYKADDPVKIAESPVIKRSNVIFMEIPAGSETCSYEDEETIDDKLYDAFDAAFQKVATRRLVLLRKRAAENGGKVESRYMLGPLFWRKALRRAQKRMSNAIADANVNITIGGSKNGRTGAVLRTWTGQVGGRSRFDDRRTNDPTKLQLRAERKFKYLLELAKMLENLNTLNLTGPLFWRRTLQLAGVHRGEDLRTYISVTSPTLDGVEFVNADGEPHDFDAVLVSAEQQKMSPPQPSDAVQPSTSDQVQPSLSHRVQPALSDQVQPSSHRAELSPLELPAIGVAALNSDGQQKVDQLVGGGRMSSASDVVAADVSMAKEIQPSIAHAEQPRYDSSAQNTPNEVTSGQTDSILYESLTRPKECSQQSTKAEKLAASFADSTSLFVASQDIAVKSSPASHSNAELLENRSADQLNLNCDESTGNVTVDESITKLAAIDSGSIVLNVDNGGGLQLIPAGDQVPISETGQNFVLVSDGTGTMQYMVNVSNDNFANFELIGNGAGEDQVAYAIQFDGENYAAVQFVQDGSIQLESDRSLKEAQMLVDPKAAAYLVSDNGATAAAVADPNHIGKELSDFLNLDYGTLLKNGTADRPIS</sequence>
<evidence type="ECO:0000256" key="2">
    <source>
        <dbReference type="ARBA" id="ARBA00022737"/>
    </source>
</evidence>
<keyword evidence="3 5" id="KW-0863">Zinc-finger</keyword>
<dbReference type="Proteomes" id="UP001367676">
    <property type="component" value="Unassembled WGS sequence"/>
</dbReference>
<proteinExistence type="predicted"/>
<dbReference type="SUPFAM" id="SSF57667">
    <property type="entry name" value="beta-beta-alpha zinc fingers"/>
    <property type="match status" value="1"/>
</dbReference>
<dbReference type="Pfam" id="PF00096">
    <property type="entry name" value="zf-C2H2"/>
    <property type="match status" value="1"/>
</dbReference>
<dbReference type="PANTHER" id="PTHR24379:SF121">
    <property type="entry name" value="C2H2-TYPE DOMAIN-CONTAINING PROTEIN"/>
    <property type="match status" value="1"/>
</dbReference>
<comment type="caution">
    <text evidence="8">The sequence shown here is derived from an EMBL/GenBank/DDBJ whole genome shotgun (WGS) entry which is preliminary data.</text>
</comment>
<feature type="compositionally biased region" description="Polar residues" evidence="6">
    <location>
        <begin position="1263"/>
        <end position="1276"/>
    </location>
</feature>
<reference evidence="8 9" key="1">
    <citation type="submission" date="2024-03" db="EMBL/GenBank/DDBJ databases">
        <title>Adaptation during the transition from Ophiocordyceps entomopathogen to insect associate is accompanied by gene loss and intensified selection.</title>
        <authorList>
            <person name="Ward C.M."/>
            <person name="Onetto C.A."/>
            <person name="Borneman A.R."/>
        </authorList>
    </citation>
    <scope>NUCLEOTIDE SEQUENCE [LARGE SCALE GENOMIC DNA]</scope>
    <source>
        <strain evidence="8">AWRI1</strain>
        <tissue evidence="8">Single Adult Female</tissue>
    </source>
</reference>
<feature type="domain" description="C2H2-type" evidence="7">
    <location>
        <begin position="629"/>
        <end position="656"/>
    </location>
</feature>
<feature type="domain" description="C2H2-type" evidence="7">
    <location>
        <begin position="601"/>
        <end position="628"/>
    </location>
</feature>
<evidence type="ECO:0000256" key="1">
    <source>
        <dbReference type="ARBA" id="ARBA00022723"/>
    </source>
</evidence>
<feature type="region of interest" description="Disordered" evidence="6">
    <location>
        <begin position="337"/>
        <end position="360"/>
    </location>
</feature>
<feature type="region of interest" description="Disordered" evidence="6">
    <location>
        <begin position="36"/>
        <end position="83"/>
    </location>
</feature>
<accession>A0AAN9TB48</accession>
<dbReference type="InterPro" id="IPR013087">
    <property type="entry name" value="Znf_C2H2_type"/>
</dbReference>
<dbReference type="PANTHER" id="PTHR24379">
    <property type="entry name" value="KRAB AND ZINC FINGER DOMAIN-CONTAINING"/>
    <property type="match status" value="1"/>
</dbReference>
<dbReference type="SMART" id="SM00355">
    <property type="entry name" value="ZnF_C2H2"/>
    <property type="match status" value="3"/>
</dbReference>
<name>A0AAN9TB48_9HEMI</name>
<dbReference type="GO" id="GO:0008270">
    <property type="term" value="F:zinc ion binding"/>
    <property type="evidence" value="ECO:0007669"/>
    <property type="project" value="UniProtKB-KW"/>
</dbReference>
<feature type="compositionally biased region" description="Basic residues" evidence="6">
    <location>
        <begin position="649"/>
        <end position="659"/>
    </location>
</feature>
<feature type="region of interest" description="Disordered" evidence="6">
    <location>
        <begin position="1159"/>
        <end position="1202"/>
    </location>
</feature>
<dbReference type="EMBL" id="JBBCAQ010000035">
    <property type="protein sequence ID" value="KAK7578252.1"/>
    <property type="molecule type" value="Genomic_DNA"/>
</dbReference>